<dbReference type="GO" id="GO:0007165">
    <property type="term" value="P:signal transduction"/>
    <property type="evidence" value="ECO:0007669"/>
    <property type="project" value="UniProtKB-KW"/>
</dbReference>
<reference evidence="7" key="1">
    <citation type="submission" date="2021-12" db="EMBL/GenBank/DDBJ databases">
        <authorList>
            <person name="King R."/>
        </authorList>
    </citation>
    <scope>NUCLEOTIDE SEQUENCE</scope>
</reference>
<evidence type="ECO:0000313" key="8">
    <source>
        <dbReference type="Proteomes" id="UP001152759"/>
    </source>
</evidence>
<dbReference type="Pfam" id="PF08395">
    <property type="entry name" value="7tm_7"/>
    <property type="match status" value="1"/>
</dbReference>
<keyword evidence="5 6" id="KW-0472">Membrane</keyword>
<keyword evidence="3" id="KW-0812">Transmembrane</keyword>
<dbReference type="GO" id="GO:0050909">
    <property type="term" value="P:sensory perception of taste"/>
    <property type="evidence" value="ECO:0007669"/>
    <property type="project" value="InterPro"/>
</dbReference>
<evidence type="ECO:0000313" key="7">
    <source>
        <dbReference type="EMBL" id="CAH0392656.1"/>
    </source>
</evidence>
<dbReference type="Proteomes" id="UP001152759">
    <property type="component" value="Chromosome 7"/>
</dbReference>
<dbReference type="EMBL" id="OU963868">
    <property type="protein sequence ID" value="CAH0392656.1"/>
    <property type="molecule type" value="Genomic_DNA"/>
</dbReference>
<keyword evidence="4" id="KW-1133">Transmembrane helix</keyword>
<dbReference type="AlphaFoldDB" id="A0A9P0F8Q4"/>
<dbReference type="InterPro" id="IPR013604">
    <property type="entry name" value="7TM_chemorcpt"/>
</dbReference>
<comment type="function">
    <text evidence="6">Gustatory receptor which mediates acceptance or avoidance behavior, depending on its substrates.</text>
</comment>
<keyword evidence="8" id="KW-1185">Reference proteome</keyword>
<keyword evidence="2 6" id="KW-1003">Cell membrane</keyword>
<name>A0A9P0F8Q4_BEMTA</name>
<evidence type="ECO:0000256" key="1">
    <source>
        <dbReference type="ARBA" id="ARBA00004651"/>
    </source>
</evidence>
<accession>A0A9P0F8Q4</accession>
<evidence type="ECO:0000256" key="5">
    <source>
        <dbReference type="ARBA" id="ARBA00023136"/>
    </source>
</evidence>
<keyword evidence="6" id="KW-0807">Transducer</keyword>
<dbReference type="GO" id="GO:0005886">
    <property type="term" value="C:plasma membrane"/>
    <property type="evidence" value="ECO:0007669"/>
    <property type="project" value="UniProtKB-SubCell"/>
</dbReference>
<evidence type="ECO:0000256" key="2">
    <source>
        <dbReference type="ARBA" id="ARBA00022475"/>
    </source>
</evidence>
<comment type="similarity">
    <text evidence="6">Belongs to the insect chemoreceptor superfamily. Gustatory receptor (GR) family.</text>
</comment>
<protein>
    <recommendedName>
        <fullName evidence="6">Gustatory receptor</fullName>
    </recommendedName>
</protein>
<gene>
    <name evidence="7" type="ORF">BEMITA_LOCUS11144</name>
</gene>
<evidence type="ECO:0000256" key="4">
    <source>
        <dbReference type="ARBA" id="ARBA00022989"/>
    </source>
</evidence>
<sequence>MVFQISRETSKDVEKPRLRYYTTLDLYSDDDKNIYLEKTKVSYMSLFLLGFMPLTFKKTGQGERVEYRATSRESIYSMVVLTTAFCIHAFTVVNNVTRIKEAKKFNDVFTALFDSFTTAPLISKFLSFSLEISRSRAFITDWHMLQIHYQRVTGKRFKTILQQFERTTYMTHFWCTFIPLCLFSELRFAKKITWKRVVEQISYTYNATCAWELAGFWYVNTQCLRLILEDLKAEVRQATEDFQLQLLFIRPTKEQRMAGFEFQIKVFLQALRSFPPIVSASGLFTITRKTFLAILASALTNFLIMEQFKVSEKECQAAKNRTHNATATC</sequence>
<evidence type="ECO:0000256" key="6">
    <source>
        <dbReference type="RuleBase" id="RU363108"/>
    </source>
</evidence>
<organism evidence="7 8">
    <name type="scientific">Bemisia tabaci</name>
    <name type="common">Sweetpotato whitefly</name>
    <name type="synonym">Aleurodes tabaci</name>
    <dbReference type="NCBI Taxonomy" id="7038"/>
    <lineage>
        <taxon>Eukaryota</taxon>
        <taxon>Metazoa</taxon>
        <taxon>Ecdysozoa</taxon>
        <taxon>Arthropoda</taxon>
        <taxon>Hexapoda</taxon>
        <taxon>Insecta</taxon>
        <taxon>Pterygota</taxon>
        <taxon>Neoptera</taxon>
        <taxon>Paraneoptera</taxon>
        <taxon>Hemiptera</taxon>
        <taxon>Sternorrhyncha</taxon>
        <taxon>Aleyrodoidea</taxon>
        <taxon>Aleyrodidae</taxon>
        <taxon>Aleyrodinae</taxon>
        <taxon>Bemisia</taxon>
    </lineage>
</organism>
<keyword evidence="6" id="KW-0675">Receptor</keyword>
<evidence type="ECO:0000256" key="3">
    <source>
        <dbReference type="ARBA" id="ARBA00022692"/>
    </source>
</evidence>
<proteinExistence type="inferred from homology"/>
<comment type="subcellular location">
    <subcellularLocation>
        <location evidence="1 6">Cell membrane</location>
        <topology evidence="1 6">Multi-pass membrane protein</topology>
    </subcellularLocation>
</comment>